<gene>
    <name evidence="1" type="ORF">BN9_024050</name>
</gene>
<dbReference type="Proteomes" id="UP000053237">
    <property type="component" value="Unassembled WGS sequence"/>
</dbReference>
<accession>A0A024G4C8</accession>
<protein>
    <submittedName>
        <fullName evidence="1">Uncharacterized protein</fullName>
    </submittedName>
</protein>
<reference evidence="1 2" key="1">
    <citation type="submission" date="2012-05" db="EMBL/GenBank/DDBJ databases">
        <title>Recombination and specialization in a pathogen metapopulation.</title>
        <authorList>
            <person name="Gardiner A."/>
            <person name="Kemen E."/>
            <person name="Schultz-Larsen T."/>
            <person name="MacLean D."/>
            <person name="Van Oosterhout C."/>
            <person name="Jones J.D.G."/>
        </authorList>
    </citation>
    <scope>NUCLEOTIDE SEQUENCE [LARGE SCALE GENOMIC DNA]</scope>
    <source>
        <strain evidence="1 2">Ac Nc2</strain>
    </source>
</reference>
<organism evidence="1 2">
    <name type="scientific">Albugo candida</name>
    <dbReference type="NCBI Taxonomy" id="65357"/>
    <lineage>
        <taxon>Eukaryota</taxon>
        <taxon>Sar</taxon>
        <taxon>Stramenopiles</taxon>
        <taxon>Oomycota</taxon>
        <taxon>Peronosporomycetes</taxon>
        <taxon>Albuginales</taxon>
        <taxon>Albuginaceae</taxon>
        <taxon>Albugo</taxon>
    </lineage>
</organism>
<dbReference type="EMBL" id="CAIX01000022">
    <property type="protein sequence ID" value="CCI41621.1"/>
    <property type="molecule type" value="Genomic_DNA"/>
</dbReference>
<dbReference type="InParanoid" id="A0A024G4C8"/>
<dbReference type="AlphaFoldDB" id="A0A024G4C8"/>
<name>A0A024G4C8_9STRA</name>
<proteinExistence type="predicted"/>
<evidence type="ECO:0000313" key="1">
    <source>
        <dbReference type="EMBL" id="CCI41621.1"/>
    </source>
</evidence>
<evidence type="ECO:0000313" key="2">
    <source>
        <dbReference type="Proteomes" id="UP000053237"/>
    </source>
</evidence>
<dbReference type="OrthoDB" id="122837at2759"/>
<comment type="caution">
    <text evidence="1">The sequence shown here is derived from an EMBL/GenBank/DDBJ whole genome shotgun (WGS) entry which is preliminary data.</text>
</comment>
<sequence length="477" mass="54697">MFYWSTAPWLRQRTHQKVSVSCHKTHRVKYMLENPRSGWDDPLSYPVYDKNGYRTYTLDKPRDRCRIEADANESLVFGEMAVDEYAFKSIRLCKALGSENLYDLRFGDVLQQIVQAISSENQILQYDLPEGVPSDVVAIERIQSALNQLARQLSIDSEALSVLKNAACASRFSKGHEDTIVAVLRIVQRLWLQYPHLIAASLEGARVQYSINQKALPAHQQLEIQPGLLASPLKCCKLQKPHILEDCVTNGTTYTNNAVEHIKHLNENNEYERSTSHRENYTKTAIIGMKHASHIDKLAMKTCRWLQSMKLRTALNLKEMDISWIKDAIYFSDGVLLCELAATVLRRFAGMEKMQQIDISHSNNLSTKGVKMTLHGSFQFPSTLGQKKKNLVLAFQLLSQQKLFTLEPFLVDIKDIWKCFFPKRVTEVTTSIGLLSNQDLQRADTVVLSARCIWHLLNNVRRNVIARERAQSRKRIY</sequence>
<keyword evidence="2" id="KW-1185">Reference proteome</keyword>